<protein>
    <submittedName>
        <fullName evidence="1">Uncharacterized protein</fullName>
    </submittedName>
</protein>
<evidence type="ECO:0000313" key="2">
    <source>
        <dbReference type="Proteomes" id="UP000265703"/>
    </source>
</evidence>
<comment type="caution">
    <text evidence="1">The sequence shown here is derived from an EMBL/GenBank/DDBJ whole genome shotgun (WGS) entry which is preliminary data.</text>
</comment>
<organism evidence="1 2">
    <name type="scientific">Glomus cerebriforme</name>
    <dbReference type="NCBI Taxonomy" id="658196"/>
    <lineage>
        <taxon>Eukaryota</taxon>
        <taxon>Fungi</taxon>
        <taxon>Fungi incertae sedis</taxon>
        <taxon>Mucoromycota</taxon>
        <taxon>Glomeromycotina</taxon>
        <taxon>Glomeromycetes</taxon>
        <taxon>Glomerales</taxon>
        <taxon>Glomeraceae</taxon>
        <taxon>Glomus</taxon>
    </lineage>
</organism>
<accession>A0A397S8B6</accession>
<proteinExistence type="predicted"/>
<keyword evidence="2" id="KW-1185">Reference proteome</keyword>
<dbReference type="Proteomes" id="UP000265703">
    <property type="component" value="Unassembled WGS sequence"/>
</dbReference>
<reference evidence="1 2" key="1">
    <citation type="submission" date="2018-06" db="EMBL/GenBank/DDBJ databases">
        <title>Comparative genomics reveals the genomic features of Rhizophagus irregularis, R. cerebriforme, R. diaphanum and Gigaspora rosea, and their symbiotic lifestyle signature.</title>
        <authorList>
            <person name="Morin E."/>
            <person name="San Clemente H."/>
            <person name="Chen E.C.H."/>
            <person name="De La Providencia I."/>
            <person name="Hainaut M."/>
            <person name="Kuo A."/>
            <person name="Kohler A."/>
            <person name="Murat C."/>
            <person name="Tang N."/>
            <person name="Roy S."/>
            <person name="Loubradou J."/>
            <person name="Henrissat B."/>
            <person name="Grigoriev I.V."/>
            <person name="Corradi N."/>
            <person name="Roux C."/>
            <person name="Martin F.M."/>
        </authorList>
    </citation>
    <scope>NUCLEOTIDE SEQUENCE [LARGE SCALE GENOMIC DNA]</scope>
    <source>
        <strain evidence="1 2">DAOM 227022</strain>
    </source>
</reference>
<gene>
    <name evidence="1" type="ORF">C1645_837715</name>
</gene>
<sequence length="98" mass="11964">MDKTKNQRRAKIEGTTKKLRNILIIEKVWNKRCSEEAKKQNSCYLDREKLYQLTINNEIEKDKNTFDLRNENILLENIYFIEGSNYNWNRKENNSYKQ</sequence>
<dbReference type="AlphaFoldDB" id="A0A397S8B6"/>
<name>A0A397S8B6_9GLOM</name>
<evidence type="ECO:0000313" key="1">
    <source>
        <dbReference type="EMBL" id="RIA80996.1"/>
    </source>
</evidence>
<dbReference type="EMBL" id="QKYT01000865">
    <property type="protein sequence ID" value="RIA80996.1"/>
    <property type="molecule type" value="Genomic_DNA"/>
</dbReference>